<evidence type="ECO:0000256" key="1">
    <source>
        <dbReference type="ARBA" id="ARBA00023015"/>
    </source>
</evidence>
<dbReference type="GO" id="GO:0045892">
    <property type="term" value="P:negative regulation of DNA-templated transcription"/>
    <property type="evidence" value="ECO:0007669"/>
    <property type="project" value="TreeGrafter"/>
</dbReference>
<dbReference type="InterPro" id="IPR014757">
    <property type="entry name" value="Tscrpt_reg_IclR_C"/>
</dbReference>
<dbReference type="GO" id="GO:0003677">
    <property type="term" value="F:DNA binding"/>
    <property type="evidence" value="ECO:0007669"/>
    <property type="project" value="UniProtKB-KW"/>
</dbReference>
<feature type="domain" description="IclR-ED" evidence="5">
    <location>
        <begin position="71"/>
        <end position="253"/>
    </location>
</feature>
<keyword evidence="3" id="KW-0804">Transcription</keyword>
<accession>A0A916RYX1</accession>
<proteinExistence type="predicted"/>
<evidence type="ECO:0000313" key="7">
    <source>
        <dbReference type="Proteomes" id="UP000636264"/>
    </source>
</evidence>
<reference evidence="6" key="2">
    <citation type="submission" date="2020-09" db="EMBL/GenBank/DDBJ databases">
        <authorList>
            <person name="Sun Q."/>
            <person name="Zhou Y."/>
        </authorList>
    </citation>
    <scope>NUCLEOTIDE SEQUENCE</scope>
    <source>
        <strain evidence="6">CGMCC 1.15320</strain>
    </source>
</reference>
<dbReference type="Pfam" id="PF01614">
    <property type="entry name" value="IclR_C"/>
    <property type="match status" value="1"/>
</dbReference>
<dbReference type="Gene3D" id="1.10.10.10">
    <property type="entry name" value="Winged helix-like DNA-binding domain superfamily/Winged helix DNA-binding domain"/>
    <property type="match status" value="1"/>
</dbReference>
<evidence type="ECO:0000256" key="2">
    <source>
        <dbReference type="ARBA" id="ARBA00023125"/>
    </source>
</evidence>
<dbReference type="AlphaFoldDB" id="A0A916RYX1"/>
<feature type="domain" description="HTH iclR-type" evidence="4">
    <location>
        <begin position="9"/>
        <end position="71"/>
    </location>
</feature>
<reference evidence="6" key="1">
    <citation type="journal article" date="2014" name="Int. J. Syst. Evol. Microbiol.">
        <title>Complete genome sequence of Corynebacterium casei LMG S-19264T (=DSM 44701T), isolated from a smear-ripened cheese.</title>
        <authorList>
            <consortium name="US DOE Joint Genome Institute (JGI-PGF)"/>
            <person name="Walter F."/>
            <person name="Albersmeier A."/>
            <person name="Kalinowski J."/>
            <person name="Ruckert C."/>
        </authorList>
    </citation>
    <scope>NUCLEOTIDE SEQUENCE</scope>
    <source>
        <strain evidence="6">CGMCC 1.15320</strain>
    </source>
</reference>
<gene>
    <name evidence="6" type="ORF">GCM10011385_34290</name>
</gene>
<dbReference type="SMART" id="SM00346">
    <property type="entry name" value="HTH_ICLR"/>
    <property type="match status" value="1"/>
</dbReference>
<dbReference type="Proteomes" id="UP000636264">
    <property type="component" value="Unassembled WGS sequence"/>
</dbReference>
<dbReference type="InterPro" id="IPR036390">
    <property type="entry name" value="WH_DNA-bd_sf"/>
</dbReference>
<comment type="caution">
    <text evidence="6">The sequence shown here is derived from an EMBL/GenBank/DDBJ whole genome shotgun (WGS) entry which is preliminary data.</text>
</comment>
<keyword evidence="7" id="KW-1185">Reference proteome</keyword>
<evidence type="ECO:0000259" key="4">
    <source>
        <dbReference type="PROSITE" id="PS51077"/>
    </source>
</evidence>
<protein>
    <submittedName>
        <fullName evidence="6">Transcriptional regulator</fullName>
    </submittedName>
</protein>
<name>A0A916RYX1_9HYPH</name>
<evidence type="ECO:0000256" key="3">
    <source>
        <dbReference type="ARBA" id="ARBA00023163"/>
    </source>
</evidence>
<dbReference type="InterPro" id="IPR005471">
    <property type="entry name" value="Tscrpt_reg_IclR_N"/>
</dbReference>
<dbReference type="SUPFAM" id="SSF55781">
    <property type="entry name" value="GAF domain-like"/>
    <property type="match status" value="1"/>
</dbReference>
<sequence length="275" mass="29527">MRAESESGVRSVQLALQVLEAVAFAGEPLGVTQIAERVGATKSSVHRHLLTFVDNGYLVQDSASSHYAPGPMCRLLGHVAPDTNLVELAHGAMQDLREALGHSVVLSTSTPRGPVVMTTLASRSPIEIGVRPGSDLPFHASAQGKLFLANSPRPLQERILAQPMETFTPKTITDRAHMEQELFQIAREGYASAPEQILLGVNAIAAPIFDQNDQCVASLAVVGSIQHLQADPDQQTIDAVRNFAAQISRKLGHGRGLSALEAANSPTIERRRARK</sequence>
<dbReference type="GO" id="GO:0003700">
    <property type="term" value="F:DNA-binding transcription factor activity"/>
    <property type="evidence" value="ECO:0007669"/>
    <property type="project" value="TreeGrafter"/>
</dbReference>
<dbReference type="Gene3D" id="3.30.450.40">
    <property type="match status" value="1"/>
</dbReference>
<dbReference type="PANTHER" id="PTHR30136">
    <property type="entry name" value="HELIX-TURN-HELIX TRANSCRIPTIONAL REGULATOR, ICLR FAMILY"/>
    <property type="match status" value="1"/>
</dbReference>
<keyword evidence="1" id="KW-0805">Transcription regulation</keyword>
<keyword evidence="2" id="KW-0238">DNA-binding</keyword>
<dbReference type="RefSeq" id="WP_188722321.1">
    <property type="nucleotide sequence ID" value="NZ_BMIF01000012.1"/>
</dbReference>
<organism evidence="6 7">
    <name type="scientific">Nitratireductor aestuarii</name>
    <dbReference type="NCBI Taxonomy" id="1735103"/>
    <lineage>
        <taxon>Bacteria</taxon>
        <taxon>Pseudomonadati</taxon>
        <taxon>Pseudomonadota</taxon>
        <taxon>Alphaproteobacteria</taxon>
        <taxon>Hyphomicrobiales</taxon>
        <taxon>Phyllobacteriaceae</taxon>
        <taxon>Nitratireductor</taxon>
    </lineage>
</organism>
<dbReference type="PANTHER" id="PTHR30136:SF8">
    <property type="entry name" value="TRANSCRIPTIONAL REGULATORY PROTEIN"/>
    <property type="match status" value="1"/>
</dbReference>
<dbReference type="InterPro" id="IPR036388">
    <property type="entry name" value="WH-like_DNA-bd_sf"/>
</dbReference>
<evidence type="ECO:0000259" key="5">
    <source>
        <dbReference type="PROSITE" id="PS51078"/>
    </source>
</evidence>
<evidence type="ECO:0000313" key="6">
    <source>
        <dbReference type="EMBL" id="GGA77297.1"/>
    </source>
</evidence>
<dbReference type="Pfam" id="PF09339">
    <property type="entry name" value="HTH_IclR"/>
    <property type="match status" value="1"/>
</dbReference>
<dbReference type="PROSITE" id="PS51077">
    <property type="entry name" value="HTH_ICLR"/>
    <property type="match status" value="1"/>
</dbReference>
<dbReference type="InterPro" id="IPR029016">
    <property type="entry name" value="GAF-like_dom_sf"/>
</dbReference>
<dbReference type="SUPFAM" id="SSF46785">
    <property type="entry name" value="Winged helix' DNA-binding domain"/>
    <property type="match status" value="1"/>
</dbReference>
<dbReference type="InterPro" id="IPR050707">
    <property type="entry name" value="HTH_MetabolicPath_Reg"/>
</dbReference>
<dbReference type="PROSITE" id="PS51078">
    <property type="entry name" value="ICLR_ED"/>
    <property type="match status" value="1"/>
</dbReference>
<dbReference type="EMBL" id="BMIF01000012">
    <property type="protein sequence ID" value="GGA77297.1"/>
    <property type="molecule type" value="Genomic_DNA"/>
</dbReference>